<dbReference type="Proteomes" id="UP001152797">
    <property type="component" value="Unassembled WGS sequence"/>
</dbReference>
<dbReference type="EMBL" id="CAMXCT020006669">
    <property type="protein sequence ID" value="CAL1171379.1"/>
    <property type="molecule type" value="Genomic_DNA"/>
</dbReference>
<gene>
    <name evidence="2" type="ORF">C1SCF055_LOCUS42606</name>
</gene>
<accession>A0A9P1GNA3</accession>
<protein>
    <submittedName>
        <fullName evidence="2">Uncharacterized protein</fullName>
    </submittedName>
</protein>
<name>A0A9P1GNA3_9DINO</name>
<comment type="caution">
    <text evidence="2">The sequence shown here is derived from an EMBL/GenBank/DDBJ whole genome shotgun (WGS) entry which is preliminary data.</text>
</comment>
<evidence type="ECO:0000256" key="1">
    <source>
        <dbReference type="SAM" id="Phobius"/>
    </source>
</evidence>
<keyword evidence="1" id="KW-0472">Membrane</keyword>
<evidence type="ECO:0000313" key="2">
    <source>
        <dbReference type="EMBL" id="CAI4018004.1"/>
    </source>
</evidence>
<evidence type="ECO:0000313" key="4">
    <source>
        <dbReference type="Proteomes" id="UP001152797"/>
    </source>
</evidence>
<dbReference type="EMBL" id="CAMXCT010006669">
    <property type="protein sequence ID" value="CAI4018004.1"/>
    <property type="molecule type" value="Genomic_DNA"/>
</dbReference>
<reference evidence="3 4" key="2">
    <citation type="submission" date="2024-05" db="EMBL/GenBank/DDBJ databases">
        <authorList>
            <person name="Chen Y."/>
            <person name="Shah S."/>
            <person name="Dougan E. K."/>
            <person name="Thang M."/>
            <person name="Chan C."/>
        </authorList>
    </citation>
    <scope>NUCLEOTIDE SEQUENCE [LARGE SCALE GENOMIC DNA]</scope>
</reference>
<dbReference type="EMBL" id="CAMXCT030006669">
    <property type="protein sequence ID" value="CAL4805316.1"/>
    <property type="molecule type" value="Genomic_DNA"/>
</dbReference>
<feature type="transmembrane region" description="Helical" evidence="1">
    <location>
        <begin position="12"/>
        <end position="32"/>
    </location>
</feature>
<organism evidence="2">
    <name type="scientific">Cladocopium goreaui</name>
    <dbReference type="NCBI Taxonomy" id="2562237"/>
    <lineage>
        <taxon>Eukaryota</taxon>
        <taxon>Sar</taxon>
        <taxon>Alveolata</taxon>
        <taxon>Dinophyceae</taxon>
        <taxon>Suessiales</taxon>
        <taxon>Symbiodiniaceae</taxon>
        <taxon>Cladocopium</taxon>
    </lineage>
</organism>
<proteinExistence type="predicted"/>
<evidence type="ECO:0000313" key="3">
    <source>
        <dbReference type="EMBL" id="CAL4805316.1"/>
    </source>
</evidence>
<reference evidence="2" key="1">
    <citation type="submission" date="2022-10" db="EMBL/GenBank/DDBJ databases">
        <authorList>
            <person name="Chen Y."/>
            <person name="Dougan E. K."/>
            <person name="Chan C."/>
            <person name="Rhodes N."/>
            <person name="Thang M."/>
        </authorList>
    </citation>
    <scope>NUCLEOTIDE SEQUENCE</scope>
</reference>
<keyword evidence="4" id="KW-1185">Reference proteome</keyword>
<sequence length="135" mass="15016">MKMTLVWPPWPSFFVSVFMVASFAATFADYYLSIGPIWVQLRQNPGHSNTSNTSSTSITSYHMLQMPHMPIVGNPDELPTLSTPSLLETKVGLNLPSFDGEVPCLKFIHIPKTGGTKISMQALDHKIRWGMLGHI</sequence>
<keyword evidence="1" id="KW-1133">Transmembrane helix</keyword>
<dbReference type="AlphaFoldDB" id="A0A9P1GNA3"/>
<keyword evidence="1" id="KW-0812">Transmembrane</keyword>